<accession>A0ABY2UTW6</accession>
<feature type="chain" id="PRO_5046210204" description="DUF4878 domain-containing protein" evidence="1">
    <location>
        <begin position="21"/>
        <end position="134"/>
    </location>
</feature>
<dbReference type="Proteomes" id="UP000305041">
    <property type="component" value="Unassembled WGS sequence"/>
</dbReference>
<evidence type="ECO:0000256" key="1">
    <source>
        <dbReference type="SAM" id="SignalP"/>
    </source>
</evidence>
<organism evidence="2 3">
    <name type="scientific">Parasedimentitalea maritima</name>
    <dbReference type="NCBI Taxonomy" id="2578117"/>
    <lineage>
        <taxon>Bacteria</taxon>
        <taxon>Pseudomonadati</taxon>
        <taxon>Pseudomonadota</taxon>
        <taxon>Alphaproteobacteria</taxon>
        <taxon>Rhodobacterales</taxon>
        <taxon>Paracoccaceae</taxon>
        <taxon>Parasedimentitalea</taxon>
    </lineage>
</organism>
<evidence type="ECO:0008006" key="4">
    <source>
        <dbReference type="Google" id="ProtNLM"/>
    </source>
</evidence>
<gene>
    <name evidence="2" type="ORF">FEE96_20860</name>
</gene>
<dbReference type="EMBL" id="VAUA01000012">
    <property type="protein sequence ID" value="TLP56885.1"/>
    <property type="molecule type" value="Genomic_DNA"/>
</dbReference>
<dbReference type="RefSeq" id="WP_138165054.1">
    <property type="nucleotide sequence ID" value="NZ_VAUA01000012.1"/>
</dbReference>
<feature type="signal peptide" evidence="1">
    <location>
        <begin position="1"/>
        <end position="20"/>
    </location>
</feature>
<keyword evidence="1" id="KW-0732">Signal</keyword>
<evidence type="ECO:0000313" key="2">
    <source>
        <dbReference type="EMBL" id="TLP56885.1"/>
    </source>
</evidence>
<reference evidence="2 3" key="1">
    <citation type="submission" date="2019-05" db="EMBL/GenBank/DDBJ databases">
        <title>Draft genome sequence of Pelagicola sp. DSW4-44.</title>
        <authorList>
            <person name="Oh J."/>
        </authorList>
    </citation>
    <scope>NUCLEOTIDE SEQUENCE [LARGE SCALE GENOMIC DNA]</scope>
    <source>
        <strain evidence="2 3">DSW4-44</strain>
    </source>
</reference>
<protein>
    <recommendedName>
        <fullName evidence="4">DUF4878 domain-containing protein</fullName>
    </recommendedName>
</protein>
<name>A0ABY2UTW6_9RHOB</name>
<comment type="caution">
    <text evidence="2">The sequence shown here is derived from an EMBL/GenBank/DDBJ whole genome shotgun (WGS) entry which is preliminary data.</text>
</comment>
<sequence length="134" mass="14110">MFRKAISTIAILATFSPAFAGSSTPSAALQAYVKTVAAATSWSQITPLMSDAANSKLSALSAADQKGMLGFISGIRADQTDFRIVSEEINGIKATIHATGCLDGEAIDETTQLEHEAGTWKVRKVNMGQDGKKC</sequence>
<proteinExistence type="predicted"/>
<evidence type="ECO:0000313" key="3">
    <source>
        <dbReference type="Proteomes" id="UP000305041"/>
    </source>
</evidence>
<keyword evidence="3" id="KW-1185">Reference proteome</keyword>